<dbReference type="HOGENOM" id="CLU_1679327_0_0_1"/>
<evidence type="ECO:0000313" key="6">
    <source>
        <dbReference type="JaponicusDB" id="SJAG_05192"/>
    </source>
</evidence>
<evidence type="ECO:0000256" key="3">
    <source>
        <dbReference type="ARBA" id="ARBA00022833"/>
    </source>
</evidence>
<dbReference type="GeneID" id="7051235"/>
<dbReference type="PANTHER" id="PTHR13093">
    <property type="entry name" value="ZINC FINGER HIT DOMAIN CONTAINING PROTEIN 1"/>
    <property type="match status" value="1"/>
</dbReference>
<proteinExistence type="predicted"/>
<organism evidence="5 7">
    <name type="scientific">Schizosaccharomyces japonicus (strain yFS275 / FY16936)</name>
    <name type="common">Fission yeast</name>
    <dbReference type="NCBI Taxonomy" id="402676"/>
    <lineage>
        <taxon>Eukaryota</taxon>
        <taxon>Fungi</taxon>
        <taxon>Dikarya</taxon>
        <taxon>Ascomycota</taxon>
        <taxon>Taphrinomycotina</taxon>
        <taxon>Schizosaccharomycetes</taxon>
        <taxon>Schizosaccharomycetales</taxon>
        <taxon>Schizosaccharomycetaceae</taxon>
        <taxon>Schizosaccharomyces</taxon>
    </lineage>
</organism>
<dbReference type="eggNOG" id="KOG3362">
    <property type="taxonomic scope" value="Eukaryota"/>
</dbReference>
<dbReference type="SUPFAM" id="SSF144232">
    <property type="entry name" value="HIT/MYND zinc finger-like"/>
    <property type="match status" value="1"/>
</dbReference>
<dbReference type="InterPro" id="IPR039723">
    <property type="entry name" value="Vps71/ZNHIT1"/>
</dbReference>
<dbReference type="Proteomes" id="UP000001744">
    <property type="component" value="Unassembled WGS sequence"/>
</dbReference>
<sequence length="139" mass="16072">MFVSAVASHVSKTKRTKQRTIVDEATRELHVRRNLAELEKEPSMELRFDVAKELLSHRSFPITIRRILTSKKTFVNYVDETPDNKYQNCVSRPSKRAPRRFCGVCGYWGVYACQNCGIGYCSKDCETVHLDTRCMKVYA</sequence>
<name>B6JVX2_SCHJY</name>
<dbReference type="Pfam" id="PF04438">
    <property type="entry name" value="zf-HIT"/>
    <property type="match status" value="1"/>
</dbReference>
<dbReference type="GO" id="GO:0008270">
    <property type="term" value="F:zinc ion binding"/>
    <property type="evidence" value="ECO:0007669"/>
    <property type="project" value="UniProtKB-KW"/>
</dbReference>
<dbReference type="EMBL" id="KE651166">
    <property type="protein sequence ID" value="EEB05523.1"/>
    <property type="molecule type" value="Genomic_DNA"/>
</dbReference>
<feature type="domain" description="HIT-type" evidence="4">
    <location>
        <begin position="98"/>
        <end position="125"/>
    </location>
</feature>
<keyword evidence="7" id="KW-1185">Reference proteome</keyword>
<gene>
    <name evidence="6" type="primary">vps71</name>
    <name evidence="5" type="ORF">SJAG_05192</name>
</gene>
<evidence type="ECO:0000259" key="4">
    <source>
        <dbReference type="Pfam" id="PF04438"/>
    </source>
</evidence>
<dbReference type="OrthoDB" id="74807at2759"/>
<dbReference type="STRING" id="402676.B6JVX2"/>
<evidence type="ECO:0000313" key="7">
    <source>
        <dbReference type="Proteomes" id="UP000001744"/>
    </source>
</evidence>
<dbReference type="GO" id="GO:0005634">
    <property type="term" value="C:nucleus"/>
    <property type="evidence" value="ECO:0007669"/>
    <property type="project" value="UniProtKB-ARBA"/>
</dbReference>
<evidence type="ECO:0000313" key="5">
    <source>
        <dbReference type="EMBL" id="EEB05523.1"/>
    </source>
</evidence>
<keyword evidence="2" id="KW-0863">Zinc-finger</keyword>
<dbReference type="RefSeq" id="XP_002171816.1">
    <property type="nucleotide sequence ID" value="XM_002171780.2"/>
</dbReference>
<dbReference type="InterPro" id="IPR007529">
    <property type="entry name" value="Znf_HIT"/>
</dbReference>
<evidence type="ECO:0000256" key="2">
    <source>
        <dbReference type="ARBA" id="ARBA00022771"/>
    </source>
</evidence>
<keyword evidence="3" id="KW-0862">Zinc</keyword>
<dbReference type="VEuPathDB" id="FungiDB:SJAG_05192"/>
<dbReference type="JaponicusDB" id="SJAG_05192">
    <property type="gene designation" value="vps71"/>
</dbReference>
<dbReference type="GO" id="GO:0006338">
    <property type="term" value="P:chromatin remodeling"/>
    <property type="evidence" value="ECO:0007669"/>
    <property type="project" value="InterPro"/>
</dbReference>
<dbReference type="AlphaFoldDB" id="B6JVX2"/>
<reference evidence="5 7" key="1">
    <citation type="journal article" date="2011" name="Science">
        <title>Comparative functional genomics of the fission yeasts.</title>
        <authorList>
            <person name="Rhind N."/>
            <person name="Chen Z."/>
            <person name="Yassour M."/>
            <person name="Thompson D.A."/>
            <person name="Haas B.J."/>
            <person name="Habib N."/>
            <person name="Wapinski I."/>
            <person name="Roy S."/>
            <person name="Lin M.F."/>
            <person name="Heiman D.I."/>
            <person name="Young S.K."/>
            <person name="Furuya K."/>
            <person name="Guo Y."/>
            <person name="Pidoux A."/>
            <person name="Chen H.M."/>
            <person name="Robbertse B."/>
            <person name="Goldberg J.M."/>
            <person name="Aoki K."/>
            <person name="Bayne E.H."/>
            <person name="Berlin A.M."/>
            <person name="Desjardins C.A."/>
            <person name="Dobbs E."/>
            <person name="Dukaj L."/>
            <person name="Fan L."/>
            <person name="FitzGerald M.G."/>
            <person name="French C."/>
            <person name="Gujja S."/>
            <person name="Hansen K."/>
            <person name="Keifenheim D."/>
            <person name="Levin J.Z."/>
            <person name="Mosher R.A."/>
            <person name="Mueller C.A."/>
            <person name="Pfiffner J."/>
            <person name="Priest M."/>
            <person name="Russ C."/>
            <person name="Smialowska A."/>
            <person name="Swoboda P."/>
            <person name="Sykes S.M."/>
            <person name="Vaughn M."/>
            <person name="Vengrova S."/>
            <person name="Yoder R."/>
            <person name="Zeng Q."/>
            <person name="Allshire R."/>
            <person name="Baulcombe D."/>
            <person name="Birren B.W."/>
            <person name="Brown W."/>
            <person name="Ekwall K."/>
            <person name="Kellis M."/>
            <person name="Leatherwood J."/>
            <person name="Levin H."/>
            <person name="Margalit H."/>
            <person name="Martienssen R."/>
            <person name="Nieduszynski C.A."/>
            <person name="Spatafora J.W."/>
            <person name="Friedman N."/>
            <person name="Dalgaard J.Z."/>
            <person name="Baumann P."/>
            <person name="Niki H."/>
            <person name="Regev A."/>
            <person name="Nusbaum C."/>
        </authorList>
    </citation>
    <scope>NUCLEOTIDE SEQUENCE [LARGE SCALE GENOMIC DNA]</scope>
    <source>
        <strain evidence="7">yFS275 / FY16936</strain>
    </source>
</reference>
<keyword evidence="1" id="KW-0479">Metal-binding</keyword>
<protein>
    <submittedName>
        <fullName evidence="5">Swr1 complex subunit Vps71</fullName>
    </submittedName>
</protein>
<accession>B6JVX2</accession>
<dbReference type="CDD" id="cd21437">
    <property type="entry name" value="zf-HIT_ZNHIT1_like"/>
    <property type="match status" value="1"/>
</dbReference>
<evidence type="ECO:0000256" key="1">
    <source>
        <dbReference type="ARBA" id="ARBA00022723"/>
    </source>
</evidence>